<comment type="caution">
    <text evidence="1">The sequence shown here is derived from an EMBL/GenBank/DDBJ whole genome shotgun (WGS) entry which is preliminary data.</text>
</comment>
<organism evidence="1 2">
    <name type="scientific">Gemmata algarum</name>
    <dbReference type="NCBI Taxonomy" id="2975278"/>
    <lineage>
        <taxon>Bacteria</taxon>
        <taxon>Pseudomonadati</taxon>
        <taxon>Planctomycetota</taxon>
        <taxon>Planctomycetia</taxon>
        <taxon>Gemmatales</taxon>
        <taxon>Gemmataceae</taxon>
        <taxon>Gemmata</taxon>
    </lineage>
</organism>
<dbReference type="RefSeq" id="WP_320687157.1">
    <property type="nucleotide sequence ID" value="NZ_JAXBLV010000180.1"/>
</dbReference>
<name>A0ABU5F074_9BACT</name>
<evidence type="ECO:0008006" key="3">
    <source>
        <dbReference type="Google" id="ProtNLM"/>
    </source>
</evidence>
<sequence>MAHAKPVVVTVTDAALAGIQGVADRLTAAGMAVDQVLPVTGVITGSCPPGAKSLLRQVDGVHSVEDGASVHLPPPGSDAQ</sequence>
<reference evidence="2" key="1">
    <citation type="journal article" date="2023" name="Mar. Drugs">
        <title>Gemmata algarum, a Novel Planctomycete Isolated from an Algal Mat, Displays Antimicrobial Activity.</title>
        <authorList>
            <person name="Kumar G."/>
            <person name="Kallscheuer N."/>
            <person name="Kashif M."/>
            <person name="Ahamad S."/>
            <person name="Jagadeeshwari U."/>
            <person name="Pannikurungottu S."/>
            <person name="Haufschild T."/>
            <person name="Kabuu M."/>
            <person name="Sasikala C."/>
            <person name="Jogler C."/>
            <person name="Ramana C."/>
        </authorList>
    </citation>
    <scope>NUCLEOTIDE SEQUENCE [LARGE SCALE GENOMIC DNA]</scope>
    <source>
        <strain evidence="2">JC673</strain>
    </source>
</reference>
<evidence type="ECO:0000313" key="2">
    <source>
        <dbReference type="Proteomes" id="UP001272242"/>
    </source>
</evidence>
<dbReference type="Proteomes" id="UP001272242">
    <property type="component" value="Unassembled WGS sequence"/>
</dbReference>
<protein>
    <recommendedName>
        <fullName evidence="3">Ketohydroxyglutarate aldolase</fullName>
    </recommendedName>
</protein>
<proteinExistence type="predicted"/>
<keyword evidence="2" id="KW-1185">Reference proteome</keyword>
<evidence type="ECO:0000313" key="1">
    <source>
        <dbReference type="EMBL" id="MDY3560614.1"/>
    </source>
</evidence>
<gene>
    <name evidence="1" type="ORF">R5W23_001859</name>
</gene>
<dbReference type="EMBL" id="JAXBLV010000180">
    <property type="protein sequence ID" value="MDY3560614.1"/>
    <property type="molecule type" value="Genomic_DNA"/>
</dbReference>
<accession>A0ABU5F074</accession>